<dbReference type="Proteomes" id="UP001152795">
    <property type="component" value="Unassembled WGS sequence"/>
</dbReference>
<reference evidence="1" key="1">
    <citation type="submission" date="2020-04" db="EMBL/GenBank/DDBJ databases">
        <authorList>
            <person name="Alioto T."/>
            <person name="Alioto T."/>
            <person name="Gomez Garrido J."/>
        </authorList>
    </citation>
    <scope>NUCLEOTIDE SEQUENCE</scope>
    <source>
        <strain evidence="1">A484AB</strain>
    </source>
</reference>
<dbReference type="AlphaFoldDB" id="A0A6S7IC54"/>
<sequence>MEEFKFKLLDTMGYLEDVIISKHSTSCSSLHCRKRCHHLLWIIHNVFSIDRNDPVMYKQKFSISEWSKLVASFPNSVPLAHIPTVNNQKYIVNVRSSSKSAKCAVCKNELVNGAVQVVTEGPYRTIHCQWVTHTFFFCAAKKCITKIPRNSYIRPYCPSTMPLHYDTGLTLEQRNLIAIS</sequence>
<comment type="caution">
    <text evidence="1">The sequence shown here is derived from an EMBL/GenBank/DDBJ whole genome shotgun (WGS) entry which is preliminary data.</text>
</comment>
<evidence type="ECO:0000313" key="1">
    <source>
        <dbReference type="EMBL" id="CAB4003841.1"/>
    </source>
</evidence>
<evidence type="ECO:0000313" key="2">
    <source>
        <dbReference type="Proteomes" id="UP001152795"/>
    </source>
</evidence>
<keyword evidence="2" id="KW-1185">Reference proteome</keyword>
<proteinExistence type="predicted"/>
<dbReference type="EMBL" id="CACRXK020004737">
    <property type="protein sequence ID" value="CAB4003841.1"/>
    <property type="molecule type" value="Genomic_DNA"/>
</dbReference>
<name>A0A6S7IC54_PARCT</name>
<organism evidence="1 2">
    <name type="scientific">Paramuricea clavata</name>
    <name type="common">Red gorgonian</name>
    <name type="synonym">Violescent sea-whip</name>
    <dbReference type="NCBI Taxonomy" id="317549"/>
    <lineage>
        <taxon>Eukaryota</taxon>
        <taxon>Metazoa</taxon>
        <taxon>Cnidaria</taxon>
        <taxon>Anthozoa</taxon>
        <taxon>Octocorallia</taxon>
        <taxon>Malacalcyonacea</taxon>
        <taxon>Plexauridae</taxon>
        <taxon>Paramuricea</taxon>
    </lineage>
</organism>
<gene>
    <name evidence="1" type="ORF">PACLA_8A069347</name>
</gene>
<protein>
    <submittedName>
        <fullName evidence="1">Uncharacterized protein</fullName>
    </submittedName>
</protein>
<accession>A0A6S7IC54</accession>